<feature type="region of interest" description="Disordered" evidence="2">
    <location>
        <begin position="101"/>
        <end position="225"/>
    </location>
</feature>
<gene>
    <name evidence="3" type="ORF">CRE_13420</name>
</gene>
<dbReference type="CTD" id="9806354"/>
<dbReference type="HOGENOM" id="CLU_1148054_0_0_1"/>
<dbReference type="STRING" id="31234.E3M889"/>
<dbReference type="Proteomes" id="UP000008281">
    <property type="component" value="Unassembled WGS sequence"/>
</dbReference>
<comment type="similarity">
    <text evidence="1">Belongs to the CWF19 family.</text>
</comment>
<sequence>MFRRPDDDDDDYSGRKVVKPKPIAEKYAKKLGSEFATGKTFVTGSDKSQKDFYGSQQVRNDVMGSSGSGSTPLTEDEKNKLSAKILKAEMKGDTDLVKKLKRKLESGVSGEDEPPKSRSKDVTMMRRDREGNILPASSSSRRSDSDRHAEGSSRMRREYEKSQDLDSMVREEKTGTAGDQLRLFEKQLIKSSKIRRHDDESVDDIAEMQKGRKKTDEKDKKRKEKEAIKVVRQSLCYYTLPKIIN</sequence>
<dbReference type="PANTHER" id="PTHR12072">
    <property type="entry name" value="CWF19, CELL CYCLE CONTROL PROTEIN"/>
    <property type="match status" value="1"/>
</dbReference>
<dbReference type="EMBL" id="DS268428">
    <property type="protein sequence ID" value="EFO94388.1"/>
    <property type="molecule type" value="Genomic_DNA"/>
</dbReference>
<dbReference type="GO" id="GO:0071014">
    <property type="term" value="C:post-mRNA release spliceosomal complex"/>
    <property type="evidence" value="ECO:0007669"/>
    <property type="project" value="TreeGrafter"/>
</dbReference>
<evidence type="ECO:0000256" key="1">
    <source>
        <dbReference type="ARBA" id="ARBA00006795"/>
    </source>
</evidence>
<dbReference type="OrthoDB" id="2113965at2759"/>
<reference evidence="3" key="1">
    <citation type="submission" date="2007-07" db="EMBL/GenBank/DDBJ databases">
        <title>PCAP assembly of the Caenorhabditis remanei genome.</title>
        <authorList>
            <consortium name="The Caenorhabditis remanei Sequencing Consortium"/>
            <person name="Wilson R.K."/>
        </authorList>
    </citation>
    <scope>NUCLEOTIDE SEQUENCE [LARGE SCALE GENOMIC DNA]</scope>
    <source>
        <strain evidence="3">PB4641</strain>
    </source>
</reference>
<feature type="region of interest" description="Disordered" evidence="2">
    <location>
        <begin position="44"/>
        <end position="79"/>
    </location>
</feature>
<accession>E3M889</accession>
<protein>
    <submittedName>
        <fullName evidence="3">Uncharacterized protein</fullName>
    </submittedName>
</protein>
<dbReference type="KEGG" id="crq:GCK72_008716"/>
<keyword evidence="4" id="KW-1185">Reference proteome</keyword>
<dbReference type="GO" id="GO:0000398">
    <property type="term" value="P:mRNA splicing, via spliceosome"/>
    <property type="evidence" value="ECO:0007669"/>
    <property type="project" value="TreeGrafter"/>
</dbReference>
<dbReference type="InterPro" id="IPR040194">
    <property type="entry name" value="Cwf19-like"/>
</dbReference>
<dbReference type="RefSeq" id="XP_003107567.2">
    <property type="nucleotide sequence ID" value="XM_003107519.2"/>
</dbReference>
<dbReference type="GeneID" id="9806354"/>
<dbReference type="AlphaFoldDB" id="E3M889"/>
<dbReference type="PANTHER" id="PTHR12072:SF5">
    <property type="entry name" value="CWF19-LIKE PROTEIN 2"/>
    <property type="match status" value="1"/>
</dbReference>
<feature type="compositionally biased region" description="Basic and acidic residues" evidence="2">
    <location>
        <begin position="113"/>
        <end position="131"/>
    </location>
</feature>
<feature type="compositionally biased region" description="Polar residues" evidence="2">
    <location>
        <begin position="54"/>
        <end position="73"/>
    </location>
</feature>
<organism evidence="4">
    <name type="scientific">Caenorhabditis remanei</name>
    <name type="common">Caenorhabditis vulgaris</name>
    <dbReference type="NCBI Taxonomy" id="31234"/>
    <lineage>
        <taxon>Eukaryota</taxon>
        <taxon>Metazoa</taxon>
        <taxon>Ecdysozoa</taxon>
        <taxon>Nematoda</taxon>
        <taxon>Chromadorea</taxon>
        <taxon>Rhabditida</taxon>
        <taxon>Rhabditina</taxon>
        <taxon>Rhabditomorpha</taxon>
        <taxon>Rhabditoidea</taxon>
        <taxon>Rhabditidae</taxon>
        <taxon>Peloderinae</taxon>
        <taxon>Caenorhabditis</taxon>
    </lineage>
</organism>
<dbReference type="OMA" id="AGHIFNA"/>
<evidence type="ECO:0000313" key="4">
    <source>
        <dbReference type="Proteomes" id="UP000008281"/>
    </source>
</evidence>
<dbReference type="InParanoid" id="E3M889"/>
<name>E3M889_CAERE</name>
<dbReference type="eggNOG" id="KOG2477">
    <property type="taxonomic scope" value="Eukaryota"/>
</dbReference>
<feature type="compositionally biased region" description="Basic and acidic residues" evidence="2">
    <location>
        <begin position="141"/>
        <end position="174"/>
    </location>
</feature>
<proteinExistence type="inferred from homology"/>
<evidence type="ECO:0000256" key="2">
    <source>
        <dbReference type="SAM" id="MobiDB-lite"/>
    </source>
</evidence>
<feature type="compositionally biased region" description="Basic and acidic residues" evidence="2">
    <location>
        <begin position="207"/>
        <end position="225"/>
    </location>
</feature>
<evidence type="ECO:0000313" key="3">
    <source>
        <dbReference type="EMBL" id="EFO94388.1"/>
    </source>
</evidence>